<comment type="caution">
    <text evidence="1">The sequence shown here is derived from an EMBL/GenBank/DDBJ whole genome shotgun (WGS) entry which is preliminary data.</text>
</comment>
<organism evidence="1 2">
    <name type="scientific">Rhizoctonia solani</name>
    <dbReference type="NCBI Taxonomy" id="456999"/>
    <lineage>
        <taxon>Eukaryota</taxon>
        <taxon>Fungi</taxon>
        <taxon>Dikarya</taxon>
        <taxon>Basidiomycota</taxon>
        <taxon>Agaricomycotina</taxon>
        <taxon>Agaricomycetes</taxon>
        <taxon>Cantharellales</taxon>
        <taxon>Ceratobasidiaceae</taxon>
        <taxon>Rhizoctonia</taxon>
    </lineage>
</organism>
<name>A0A8H3AY49_9AGAM</name>
<reference evidence="1" key="1">
    <citation type="submission" date="2021-01" db="EMBL/GenBank/DDBJ databases">
        <authorList>
            <person name="Kaushik A."/>
        </authorList>
    </citation>
    <scope>NUCLEOTIDE SEQUENCE</scope>
    <source>
        <strain evidence="1">AG1-1C</strain>
    </source>
</reference>
<evidence type="ECO:0000313" key="1">
    <source>
        <dbReference type="EMBL" id="CAE6443041.1"/>
    </source>
</evidence>
<evidence type="ECO:0000313" key="2">
    <source>
        <dbReference type="Proteomes" id="UP000663846"/>
    </source>
</evidence>
<dbReference type="AlphaFoldDB" id="A0A8H3AY49"/>
<accession>A0A8H3AY49</accession>
<proteinExistence type="predicted"/>
<sequence length="139" mass="15814">MSEEPRISCRSDDESGGDRYRKHWYQLWLPLKQAVTPPPSLASASMTPLANASFVSVLTYAWLTPLIILGWQRTLQAQDLWRVRTEEEAGPLSELLDKAWARRVERPKQSSQERGRKLKLVSSIKDNEPSLALALNDVL</sequence>
<gene>
    <name evidence="1" type="ORF">RDB_LOCUS133418</name>
</gene>
<dbReference type="EMBL" id="CAJMWS010000421">
    <property type="protein sequence ID" value="CAE6443041.1"/>
    <property type="molecule type" value="Genomic_DNA"/>
</dbReference>
<dbReference type="Proteomes" id="UP000663846">
    <property type="component" value="Unassembled WGS sequence"/>
</dbReference>
<feature type="non-terminal residue" evidence="1">
    <location>
        <position position="1"/>
    </location>
</feature>
<protein>
    <submittedName>
        <fullName evidence="1">Uncharacterized protein</fullName>
    </submittedName>
</protein>